<gene>
    <name evidence="2" type="ORF">EVAR_87016_1</name>
</gene>
<reference evidence="2 3" key="1">
    <citation type="journal article" date="2019" name="Commun. Biol.">
        <title>The bagworm genome reveals a unique fibroin gene that provides high tensile strength.</title>
        <authorList>
            <person name="Kono N."/>
            <person name="Nakamura H."/>
            <person name="Ohtoshi R."/>
            <person name="Tomita M."/>
            <person name="Numata K."/>
            <person name="Arakawa K."/>
        </authorList>
    </citation>
    <scope>NUCLEOTIDE SEQUENCE [LARGE SCALE GENOMIC DNA]</scope>
</reference>
<evidence type="ECO:0000313" key="2">
    <source>
        <dbReference type="EMBL" id="GBP46762.1"/>
    </source>
</evidence>
<feature type="region of interest" description="Disordered" evidence="1">
    <location>
        <begin position="123"/>
        <end position="186"/>
    </location>
</feature>
<protein>
    <submittedName>
        <fullName evidence="2">Uncharacterized protein</fullName>
    </submittedName>
</protein>
<feature type="compositionally biased region" description="Polar residues" evidence="1">
    <location>
        <begin position="132"/>
        <end position="156"/>
    </location>
</feature>
<evidence type="ECO:0000256" key="1">
    <source>
        <dbReference type="SAM" id="MobiDB-lite"/>
    </source>
</evidence>
<organism evidence="2 3">
    <name type="scientific">Eumeta variegata</name>
    <name type="common">Bagworm moth</name>
    <name type="synonym">Eumeta japonica</name>
    <dbReference type="NCBI Taxonomy" id="151549"/>
    <lineage>
        <taxon>Eukaryota</taxon>
        <taxon>Metazoa</taxon>
        <taxon>Ecdysozoa</taxon>
        <taxon>Arthropoda</taxon>
        <taxon>Hexapoda</taxon>
        <taxon>Insecta</taxon>
        <taxon>Pterygota</taxon>
        <taxon>Neoptera</taxon>
        <taxon>Endopterygota</taxon>
        <taxon>Lepidoptera</taxon>
        <taxon>Glossata</taxon>
        <taxon>Ditrysia</taxon>
        <taxon>Tineoidea</taxon>
        <taxon>Psychidae</taxon>
        <taxon>Oiketicinae</taxon>
        <taxon>Eumeta</taxon>
    </lineage>
</organism>
<name>A0A4C1W8D8_EUMVA</name>
<keyword evidence="3" id="KW-1185">Reference proteome</keyword>
<evidence type="ECO:0000313" key="3">
    <source>
        <dbReference type="Proteomes" id="UP000299102"/>
    </source>
</evidence>
<accession>A0A4C1W8D8</accession>
<dbReference type="Proteomes" id="UP000299102">
    <property type="component" value="Unassembled WGS sequence"/>
</dbReference>
<proteinExistence type="predicted"/>
<comment type="caution">
    <text evidence="2">The sequence shown here is derived from an EMBL/GenBank/DDBJ whole genome shotgun (WGS) entry which is preliminary data.</text>
</comment>
<dbReference type="AlphaFoldDB" id="A0A4C1W8D8"/>
<dbReference type="EMBL" id="BGZK01000488">
    <property type="protein sequence ID" value="GBP46762.1"/>
    <property type="molecule type" value="Genomic_DNA"/>
</dbReference>
<sequence>MGLRRLITEFLWPPSSSIIRSWLPYSIKVFVKTNQTSPNSMGLRRLITEFLWPPSAPSSDPDKSVESYSREVALRMLPRRGLAYGRVCSFLLSKLKSPVDIHQNTSELNVKKSVVVCQKAAADTASDEDSSHGANNKSSVTEGAAGTPSNSNNENEVGSAKRAGAGGGGGWPFVHRSSPSKDVGSRISVHNSVNLCTAARNKDSSKSVAVPRQPYSKPIQLWRCAAPPADARHAALGAQAYRFK</sequence>